<dbReference type="PANTHER" id="PTHR41709">
    <property type="entry name" value="KAIB-LIKE PROTEIN 1"/>
    <property type="match status" value="1"/>
</dbReference>
<dbReference type="SMART" id="SM01248">
    <property type="entry name" value="KaiB"/>
    <property type="match status" value="1"/>
</dbReference>
<protein>
    <recommendedName>
        <fullName evidence="1">KaiB domain-containing protein</fullName>
    </recommendedName>
</protein>
<dbReference type="OrthoDB" id="5458519at2"/>
<organism evidence="2 3">
    <name type="scientific">Paucihalobacter ruber</name>
    <dbReference type="NCBI Taxonomy" id="2567861"/>
    <lineage>
        <taxon>Bacteria</taxon>
        <taxon>Pseudomonadati</taxon>
        <taxon>Bacteroidota</taxon>
        <taxon>Flavobacteriia</taxon>
        <taxon>Flavobacteriales</taxon>
        <taxon>Flavobacteriaceae</taxon>
        <taxon>Paucihalobacter</taxon>
    </lineage>
</organism>
<dbReference type="Pfam" id="PF07689">
    <property type="entry name" value="KaiB"/>
    <property type="match status" value="1"/>
</dbReference>
<dbReference type="InterPro" id="IPR039022">
    <property type="entry name" value="KaiB-like"/>
</dbReference>
<dbReference type="GO" id="GO:0048511">
    <property type="term" value="P:rhythmic process"/>
    <property type="evidence" value="ECO:0007669"/>
    <property type="project" value="InterPro"/>
</dbReference>
<name>A0A506PI48_9FLAO</name>
<feature type="domain" description="KaiB" evidence="1">
    <location>
        <begin position="30"/>
        <end position="111"/>
    </location>
</feature>
<comment type="caution">
    <text evidence="2">The sequence shown here is derived from an EMBL/GenBank/DDBJ whole genome shotgun (WGS) entry which is preliminary data.</text>
</comment>
<dbReference type="Gene3D" id="3.40.30.10">
    <property type="entry name" value="Glutaredoxin"/>
    <property type="match status" value="1"/>
</dbReference>
<dbReference type="InterPro" id="IPR011649">
    <property type="entry name" value="KaiB_domain"/>
</dbReference>
<evidence type="ECO:0000259" key="1">
    <source>
        <dbReference type="SMART" id="SM01248"/>
    </source>
</evidence>
<evidence type="ECO:0000313" key="2">
    <source>
        <dbReference type="EMBL" id="TPV32772.1"/>
    </source>
</evidence>
<dbReference type="PANTHER" id="PTHR41709:SF2">
    <property type="entry name" value="CIRCADIAN CLOCK PROTEIN KAIB2"/>
    <property type="match status" value="1"/>
</dbReference>
<dbReference type="RefSeq" id="WP_140990519.1">
    <property type="nucleotide sequence ID" value="NZ_VHIQ01000005.1"/>
</dbReference>
<evidence type="ECO:0000313" key="3">
    <source>
        <dbReference type="Proteomes" id="UP000317332"/>
    </source>
</evidence>
<dbReference type="InterPro" id="IPR036249">
    <property type="entry name" value="Thioredoxin-like_sf"/>
</dbReference>
<dbReference type="CDD" id="cd02978">
    <property type="entry name" value="KaiB_like"/>
    <property type="match status" value="1"/>
</dbReference>
<reference evidence="2 3" key="1">
    <citation type="submission" date="2019-06" db="EMBL/GenBank/DDBJ databases">
        <title>Flavobacteriaceae Paucihalobacterium erythroidium CWB-1, complete genome.</title>
        <authorList>
            <person name="Wu S."/>
        </authorList>
    </citation>
    <scope>NUCLEOTIDE SEQUENCE [LARGE SCALE GENOMIC DNA]</scope>
    <source>
        <strain evidence="2 3">CWB-1</strain>
    </source>
</reference>
<dbReference type="EMBL" id="VHIQ01000005">
    <property type="protein sequence ID" value="TPV32772.1"/>
    <property type="molecule type" value="Genomic_DNA"/>
</dbReference>
<sequence>MKNRKSPLIGATNTFEQSLTKPREEKHVLRLYIAGKSGRSILAISNLKKICKEYLKNNYELEIIDLFQFPDLAQVEQIIAAPTLIKESPLPLRRIIGDMSNTEKVLSGLNLK</sequence>
<dbReference type="AlphaFoldDB" id="A0A506PI48"/>
<accession>A0A506PI48</accession>
<dbReference type="Proteomes" id="UP000317332">
    <property type="component" value="Unassembled WGS sequence"/>
</dbReference>
<gene>
    <name evidence="2" type="ORF">FJ651_10680</name>
</gene>
<keyword evidence="3" id="KW-1185">Reference proteome</keyword>
<dbReference type="SUPFAM" id="SSF52833">
    <property type="entry name" value="Thioredoxin-like"/>
    <property type="match status" value="1"/>
</dbReference>
<proteinExistence type="predicted"/>